<dbReference type="RefSeq" id="WP_103662634.1">
    <property type="nucleotide sequence ID" value="NZ_ML136881.1"/>
</dbReference>
<dbReference type="GO" id="GO:0003677">
    <property type="term" value="F:DNA binding"/>
    <property type="evidence" value="ECO:0007669"/>
    <property type="project" value="UniProtKB-KW"/>
</dbReference>
<dbReference type="Proteomes" id="UP000288291">
    <property type="component" value="Unassembled WGS sequence"/>
</dbReference>
<dbReference type="PROSITE" id="PS50943">
    <property type="entry name" value="HTH_CROC1"/>
    <property type="match status" value="1"/>
</dbReference>
<name>A0A437SV24_9LACO</name>
<protein>
    <submittedName>
        <fullName evidence="3">XRE family transcriptional regulator</fullName>
    </submittedName>
</protein>
<dbReference type="InterPro" id="IPR010982">
    <property type="entry name" value="Lambda_DNA-bd_dom_sf"/>
</dbReference>
<dbReference type="InterPro" id="IPR001387">
    <property type="entry name" value="Cro/C1-type_HTH"/>
</dbReference>
<evidence type="ECO:0000256" key="1">
    <source>
        <dbReference type="ARBA" id="ARBA00023125"/>
    </source>
</evidence>
<proteinExistence type="predicted"/>
<keyword evidence="4" id="KW-1185">Reference proteome</keyword>
<gene>
    <name evidence="3" type="ORF">EJK17_05655</name>
</gene>
<dbReference type="PANTHER" id="PTHR46558">
    <property type="entry name" value="TRACRIPTIONAL REGULATORY PROTEIN-RELATED-RELATED"/>
    <property type="match status" value="1"/>
</dbReference>
<accession>A0A437SV24</accession>
<evidence type="ECO:0000259" key="2">
    <source>
        <dbReference type="PROSITE" id="PS50943"/>
    </source>
</evidence>
<dbReference type="EMBL" id="RXIA01000013">
    <property type="protein sequence ID" value="RVU70732.1"/>
    <property type="molecule type" value="Genomic_DNA"/>
</dbReference>
<dbReference type="PANTHER" id="PTHR46558:SF11">
    <property type="entry name" value="HTH-TYPE TRANSCRIPTIONAL REGULATOR XRE"/>
    <property type="match status" value="1"/>
</dbReference>
<keyword evidence="1" id="KW-0238">DNA-binding</keyword>
<evidence type="ECO:0000313" key="4">
    <source>
        <dbReference type="Proteomes" id="UP000288291"/>
    </source>
</evidence>
<dbReference type="AlphaFoldDB" id="A0A437SV24"/>
<comment type="caution">
    <text evidence="3">The sequence shown here is derived from an EMBL/GenBank/DDBJ whole genome shotgun (WGS) entry which is preliminary data.</text>
</comment>
<reference evidence="3 4" key="1">
    <citation type="submission" date="2018-12" db="EMBL/GenBank/DDBJ databases">
        <authorList>
            <person name="Meng J."/>
        </authorList>
    </citation>
    <scope>NUCLEOTIDE SEQUENCE [LARGE SCALE GENOMIC DNA]</scope>
    <source>
        <strain evidence="3 4">HT111-2</strain>
    </source>
</reference>
<organism evidence="3 4">
    <name type="scientific">Lactobacillus xujianguonis</name>
    <dbReference type="NCBI Taxonomy" id="2495899"/>
    <lineage>
        <taxon>Bacteria</taxon>
        <taxon>Bacillati</taxon>
        <taxon>Bacillota</taxon>
        <taxon>Bacilli</taxon>
        <taxon>Lactobacillales</taxon>
        <taxon>Lactobacillaceae</taxon>
        <taxon>Lactobacillus</taxon>
    </lineage>
</organism>
<dbReference type="Pfam" id="PF01381">
    <property type="entry name" value="HTH_3"/>
    <property type="match status" value="1"/>
</dbReference>
<dbReference type="CDD" id="cd00093">
    <property type="entry name" value="HTH_XRE"/>
    <property type="match status" value="1"/>
</dbReference>
<sequence>MNLAERIKNARTNKHYTQKELAELLNVKSTTVSGWELGRNEPSIETLKTLAQKLNVSFDYLAGVNGQAPNSDTALTWSDLDMPMPYGGKLPDELKSTYADIAKGYFKRHPEMLNKNE</sequence>
<dbReference type="SMART" id="SM00530">
    <property type="entry name" value="HTH_XRE"/>
    <property type="match status" value="1"/>
</dbReference>
<evidence type="ECO:0000313" key="3">
    <source>
        <dbReference type="EMBL" id="RVU70732.1"/>
    </source>
</evidence>
<feature type="domain" description="HTH cro/C1-type" evidence="2">
    <location>
        <begin position="7"/>
        <end position="61"/>
    </location>
</feature>
<dbReference type="SUPFAM" id="SSF47413">
    <property type="entry name" value="lambda repressor-like DNA-binding domains"/>
    <property type="match status" value="1"/>
</dbReference>
<dbReference type="Gene3D" id="1.10.260.40">
    <property type="entry name" value="lambda repressor-like DNA-binding domains"/>
    <property type="match status" value="1"/>
</dbReference>